<comment type="caution">
    <text evidence="4">The sequence shown here is derived from an EMBL/GenBank/DDBJ whole genome shotgun (WGS) entry which is preliminary data.</text>
</comment>
<dbReference type="OrthoDB" id="435875at2759"/>
<organism evidence="4 5">
    <name type="scientific">Paramecium octaurelia</name>
    <dbReference type="NCBI Taxonomy" id="43137"/>
    <lineage>
        <taxon>Eukaryota</taxon>
        <taxon>Sar</taxon>
        <taxon>Alveolata</taxon>
        <taxon>Ciliophora</taxon>
        <taxon>Intramacronucleata</taxon>
        <taxon>Oligohymenophorea</taxon>
        <taxon>Peniculida</taxon>
        <taxon>Parameciidae</taxon>
        <taxon>Paramecium</taxon>
    </lineage>
</organism>
<evidence type="ECO:0000256" key="3">
    <source>
        <dbReference type="PROSITE-ProRule" id="PRU00339"/>
    </source>
</evidence>
<dbReference type="Pfam" id="PF00515">
    <property type="entry name" value="TPR_1"/>
    <property type="match status" value="2"/>
</dbReference>
<evidence type="ECO:0008006" key="6">
    <source>
        <dbReference type="Google" id="ProtNLM"/>
    </source>
</evidence>
<dbReference type="SMART" id="SM00028">
    <property type="entry name" value="TPR"/>
    <property type="match status" value="3"/>
</dbReference>
<dbReference type="Proteomes" id="UP000683925">
    <property type="component" value="Unassembled WGS sequence"/>
</dbReference>
<dbReference type="Pfam" id="PF13181">
    <property type="entry name" value="TPR_8"/>
    <property type="match status" value="1"/>
</dbReference>
<reference evidence="4" key="1">
    <citation type="submission" date="2021-01" db="EMBL/GenBank/DDBJ databases">
        <authorList>
            <consortium name="Genoscope - CEA"/>
            <person name="William W."/>
        </authorList>
    </citation>
    <scope>NUCLEOTIDE SEQUENCE</scope>
</reference>
<dbReference type="PANTHER" id="PTHR44943">
    <property type="entry name" value="CELLULOSE SYNTHASE OPERON PROTEIN C"/>
    <property type="match status" value="1"/>
</dbReference>
<keyword evidence="1" id="KW-0677">Repeat</keyword>
<evidence type="ECO:0000256" key="2">
    <source>
        <dbReference type="ARBA" id="ARBA00022803"/>
    </source>
</evidence>
<proteinExistence type="predicted"/>
<keyword evidence="2 3" id="KW-0802">TPR repeat</keyword>
<protein>
    <recommendedName>
        <fullName evidence="6">Tetratricopeptide repeat protein</fullName>
    </recommendedName>
</protein>
<keyword evidence="5" id="KW-1185">Reference proteome</keyword>
<evidence type="ECO:0000313" key="4">
    <source>
        <dbReference type="EMBL" id="CAD8137805.1"/>
    </source>
</evidence>
<dbReference type="PROSITE" id="PS50005">
    <property type="entry name" value="TPR"/>
    <property type="match status" value="3"/>
</dbReference>
<dbReference type="PANTHER" id="PTHR44943:SF4">
    <property type="entry name" value="TPR REPEAT-CONTAINING PROTEIN MJ0798"/>
    <property type="match status" value="1"/>
</dbReference>
<dbReference type="EMBL" id="CAJJDP010000008">
    <property type="protein sequence ID" value="CAD8137805.1"/>
    <property type="molecule type" value="Genomic_DNA"/>
</dbReference>
<dbReference type="InterPro" id="IPR019734">
    <property type="entry name" value="TPR_rpt"/>
</dbReference>
<sequence length="289" mass="34325">MELKLINCTLSIYQQFRQYDPNSVIILEIEKKIFNKSPLEISQYIGYIRQYRKIYEEEGQQIQNINTEIYDFNKKTKIKQIELEINDKNQHEIIITNDLKHTAIKKIALDSVDDSSEKQSNFDNLNKSNISHNQFGQSKVKEDLQVRDKSYQEYFNKGLQLARLHNYKEAIEMYDEVIKINSNYFPALNNKGLLLLRLNQYQEAVRYFEQTILLQPNNDQVYNNIGITLNKQHKYEEALNSFNKAIQLNPSNWKAFLNKGISDYDYLVALWKIQVYMINLWNVMIKPSN</sequence>
<dbReference type="AlphaFoldDB" id="A0A8S1SCI7"/>
<gene>
    <name evidence="4" type="ORF">POCTA_138.1.T0090031</name>
</gene>
<feature type="repeat" description="TPR" evidence="3">
    <location>
        <begin position="219"/>
        <end position="252"/>
    </location>
</feature>
<evidence type="ECO:0000256" key="1">
    <source>
        <dbReference type="ARBA" id="ARBA00022737"/>
    </source>
</evidence>
<feature type="repeat" description="TPR" evidence="3">
    <location>
        <begin position="185"/>
        <end position="218"/>
    </location>
</feature>
<evidence type="ECO:0000313" key="5">
    <source>
        <dbReference type="Proteomes" id="UP000683925"/>
    </source>
</evidence>
<feature type="repeat" description="TPR" evidence="3">
    <location>
        <begin position="151"/>
        <end position="184"/>
    </location>
</feature>
<dbReference type="PROSITE" id="PS50293">
    <property type="entry name" value="TPR_REGION"/>
    <property type="match status" value="2"/>
</dbReference>
<accession>A0A8S1SCI7</accession>
<name>A0A8S1SCI7_PAROT</name>
<dbReference type="InterPro" id="IPR051685">
    <property type="entry name" value="Ycf3/AcsC/BcsC/TPR_MFPF"/>
</dbReference>